<evidence type="ECO:0000259" key="5">
    <source>
        <dbReference type="PROSITE" id="PS01031"/>
    </source>
</evidence>
<dbReference type="AlphaFoldDB" id="A0A6A6LVK5"/>
<gene>
    <name evidence="6" type="ORF">GH714_029455</name>
</gene>
<keyword evidence="2" id="KW-0040">ANK repeat</keyword>
<dbReference type="PROSITE" id="PS01031">
    <property type="entry name" value="SHSP"/>
    <property type="match status" value="1"/>
</dbReference>
<evidence type="ECO:0000256" key="4">
    <source>
        <dbReference type="RuleBase" id="RU003616"/>
    </source>
</evidence>
<protein>
    <recommendedName>
        <fullName evidence="5">SHSP domain-containing protein</fullName>
    </recommendedName>
</protein>
<proteinExistence type="inferred from homology"/>
<dbReference type="Gene3D" id="2.60.40.790">
    <property type="match status" value="1"/>
</dbReference>
<organism evidence="6 7">
    <name type="scientific">Hevea brasiliensis</name>
    <name type="common">Para rubber tree</name>
    <name type="synonym">Siphonia brasiliensis</name>
    <dbReference type="NCBI Taxonomy" id="3981"/>
    <lineage>
        <taxon>Eukaryota</taxon>
        <taxon>Viridiplantae</taxon>
        <taxon>Streptophyta</taxon>
        <taxon>Embryophyta</taxon>
        <taxon>Tracheophyta</taxon>
        <taxon>Spermatophyta</taxon>
        <taxon>Magnoliopsida</taxon>
        <taxon>eudicotyledons</taxon>
        <taxon>Gunneridae</taxon>
        <taxon>Pentapetalae</taxon>
        <taxon>rosids</taxon>
        <taxon>fabids</taxon>
        <taxon>Malpighiales</taxon>
        <taxon>Euphorbiaceae</taxon>
        <taxon>Crotonoideae</taxon>
        <taxon>Micrandreae</taxon>
        <taxon>Hevea</taxon>
    </lineage>
</organism>
<dbReference type="InterPro" id="IPR036770">
    <property type="entry name" value="Ankyrin_rpt-contain_sf"/>
</dbReference>
<dbReference type="SUPFAM" id="SSF48403">
    <property type="entry name" value="Ankyrin repeat"/>
    <property type="match status" value="1"/>
</dbReference>
<evidence type="ECO:0000313" key="6">
    <source>
        <dbReference type="EMBL" id="KAF2304288.1"/>
    </source>
</evidence>
<evidence type="ECO:0000313" key="7">
    <source>
        <dbReference type="Proteomes" id="UP000467840"/>
    </source>
</evidence>
<dbReference type="InterPro" id="IPR002068">
    <property type="entry name" value="A-crystallin/Hsp20_dom"/>
</dbReference>
<reference evidence="6 7" key="1">
    <citation type="journal article" date="2020" name="Mol. Plant">
        <title>The Chromosome-Based Rubber Tree Genome Provides New Insights into Spurge Genome Evolution and Rubber Biosynthesis.</title>
        <authorList>
            <person name="Liu J."/>
            <person name="Shi C."/>
            <person name="Shi C.C."/>
            <person name="Li W."/>
            <person name="Zhang Q.J."/>
            <person name="Zhang Y."/>
            <person name="Li K."/>
            <person name="Lu H.F."/>
            <person name="Shi C."/>
            <person name="Zhu S.T."/>
            <person name="Xiao Z.Y."/>
            <person name="Nan H."/>
            <person name="Yue Y."/>
            <person name="Zhu X.G."/>
            <person name="Wu Y."/>
            <person name="Hong X.N."/>
            <person name="Fan G.Y."/>
            <person name="Tong Y."/>
            <person name="Zhang D."/>
            <person name="Mao C.L."/>
            <person name="Liu Y.L."/>
            <person name="Hao S.J."/>
            <person name="Liu W.Q."/>
            <person name="Lv M.Q."/>
            <person name="Zhang H.B."/>
            <person name="Liu Y."/>
            <person name="Hu-Tang G.R."/>
            <person name="Wang J.P."/>
            <person name="Wang J.H."/>
            <person name="Sun Y.H."/>
            <person name="Ni S.B."/>
            <person name="Chen W.B."/>
            <person name="Zhang X.C."/>
            <person name="Jiao Y.N."/>
            <person name="Eichler E.E."/>
            <person name="Li G.H."/>
            <person name="Liu X."/>
            <person name="Gao L.Z."/>
        </authorList>
    </citation>
    <scope>NUCLEOTIDE SEQUENCE [LARGE SCALE GENOMIC DNA]</scope>
    <source>
        <strain evidence="7">cv. GT1</strain>
        <tissue evidence="6">Leaf</tissue>
    </source>
</reference>
<accession>A0A6A6LVK5</accession>
<dbReference type="PROSITE" id="PS50297">
    <property type="entry name" value="ANK_REP_REGION"/>
    <property type="match status" value="1"/>
</dbReference>
<evidence type="ECO:0000256" key="1">
    <source>
        <dbReference type="ARBA" id="ARBA00023016"/>
    </source>
</evidence>
<comment type="caution">
    <text evidence="6">The sequence shown here is derived from an EMBL/GenBank/DDBJ whole genome shotgun (WGS) entry which is preliminary data.</text>
</comment>
<dbReference type="Pfam" id="PF00011">
    <property type="entry name" value="HSP20"/>
    <property type="match status" value="1"/>
</dbReference>
<dbReference type="Gene3D" id="1.25.40.20">
    <property type="entry name" value="Ankyrin repeat-containing domain"/>
    <property type="match status" value="1"/>
</dbReference>
<feature type="domain" description="SHSP" evidence="5">
    <location>
        <begin position="241"/>
        <end position="297"/>
    </location>
</feature>
<dbReference type="InterPro" id="IPR031107">
    <property type="entry name" value="Small_HSP"/>
</dbReference>
<name>A0A6A6LVK5_HEVBR</name>
<dbReference type="Proteomes" id="UP000467840">
    <property type="component" value="Chromosome 16"/>
</dbReference>
<dbReference type="PANTHER" id="PTHR11527">
    <property type="entry name" value="HEAT-SHOCK PROTEIN 20 FAMILY MEMBER"/>
    <property type="match status" value="1"/>
</dbReference>
<dbReference type="SUPFAM" id="SSF49764">
    <property type="entry name" value="HSP20-like chaperones"/>
    <property type="match status" value="1"/>
</dbReference>
<dbReference type="PROSITE" id="PS50088">
    <property type="entry name" value="ANK_REPEAT"/>
    <property type="match status" value="1"/>
</dbReference>
<dbReference type="Pfam" id="PF00023">
    <property type="entry name" value="Ank"/>
    <property type="match status" value="1"/>
</dbReference>
<comment type="similarity">
    <text evidence="3 4">Belongs to the small heat shock protein (HSP20) family.</text>
</comment>
<dbReference type="InterPro" id="IPR002110">
    <property type="entry name" value="Ankyrin_rpt"/>
</dbReference>
<evidence type="ECO:0000256" key="3">
    <source>
        <dbReference type="PROSITE-ProRule" id="PRU00285"/>
    </source>
</evidence>
<keyword evidence="7" id="KW-1185">Reference proteome</keyword>
<evidence type="ECO:0000256" key="2">
    <source>
        <dbReference type="PROSITE-ProRule" id="PRU00023"/>
    </source>
</evidence>
<keyword evidence="1" id="KW-0346">Stress response</keyword>
<dbReference type="InterPro" id="IPR008978">
    <property type="entry name" value="HSP20-like_chaperone"/>
</dbReference>
<sequence>MKMHNRLNEDKALRSTCKRCVTSLLSLIREDALVLDRFIASCFTETPLHIASMLGHLEFAKDPKLKAPICRRSRFPRTNSTSLGNSEWAHLQVVKAMLLLNPQTRLFQDRNGRSPLHVAVNKGRFEVLQENCGGDVIISLLIKKAKVDQNERNSYTALDILNMTEEQSEDFLEHTSDITSIELASQHVKANITYLRPQKRAMDIRLLDLQSPLLSTIHHLMDTTDEAEKSFNAPTRTYVRDAKAMASTPADVKEYPNSYVFIIDMPGLKSGDIKVQVEDDNVLLISGEGSVKRKGRC</sequence>
<feature type="repeat" description="ANK" evidence="2">
    <location>
        <begin position="111"/>
        <end position="152"/>
    </location>
</feature>
<dbReference type="EMBL" id="JAAGAX010000009">
    <property type="protein sequence ID" value="KAF2304288.1"/>
    <property type="molecule type" value="Genomic_DNA"/>
</dbReference>